<reference evidence="2 3" key="1">
    <citation type="journal article" date="2017" name="Chemistry">
        <title>Isolation, Biosynthesis and Chemical Modifications of Rubterolones A-F: Rare Tropolone Alkaloids from Actinomadura sp. 5-2.</title>
        <authorList>
            <person name="Guo H."/>
            <person name="Benndorf R."/>
            <person name="Leichnitz D."/>
            <person name="Klassen J.L."/>
            <person name="Vollmers J."/>
            <person name="Gorls H."/>
            <person name="Steinacker M."/>
            <person name="Weigel C."/>
            <person name="Dahse H.M."/>
            <person name="Kaster A.K."/>
            <person name="de Beer Z.W."/>
            <person name="Poulsen M."/>
            <person name="Beemelmanns C."/>
        </authorList>
    </citation>
    <scope>NUCLEOTIDE SEQUENCE [LARGE SCALE GENOMIC DNA]</scope>
    <source>
        <strain evidence="2 3">5-2</strain>
    </source>
</reference>
<evidence type="ECO:0000313" key="2">
    <source>
        <dbReference type="EMBL" id="POM24055.1"/>
    </source>
</evidence>
<dbReference type="Proteomes" id="UP000242367">
    <property type="component" value="Unassembled WGS sequence"/>
</dbReference>
<dbReference type="RefSeq" id="WP_103563225.1">
    <property type="nucleotide sequence ID" value="NZ_MTBP01000002.1"/>
</dbReference>
<dbReference type="Pfam" id="PF00583">
    <property type="entry name" value="Acetyltransf_1"/>
    <property type="match status" value="1"/>
</dbReference>
<evidence type="ECO:0000259" key="1">
    <source>
        <dbReference type="Pfam" id="PF00583"/>
    </source>
</evidence>
<organism evidence="2 3">
    <name type="scientific">Actinomadura rubteroloni</name>
    <dbReference type="NCBI Taxonomy" id="1926885"/>
    <lineage>
        <taxon>Bacteria</taxon>
        <taxon>Bacillati</taxon>
        <taxon>Actinomycetota</taxon>
        <taxon>Actinomycetes</taxon>
        <taxon>Streptosporangiales</taxon>
        <taxon>Thermomonosporaceae</taxon>
        <taxon>Actinomadura</taxon>
    </lineage>
</organism>
<dbReference type="SUPFAM" id="SSF55729">
    <property type="entry name" value="Acyl-CoA N-acyltransferases (Nat)"/>
    <property type="match status" value="1"/>
</dbReference>
<dbReference type="InterPro" id="IPR000182">
    <property type="entry name" value="GNAT_dom"/>
</dbReference>
<keyword evidence="3" id="KW-1185">Reference proteome</keyword>
<comment type="caution">
    <text evidence="2">The sequence shown here is derived from an EMBL/GenBank/DDBJ whole genome shotgun (WGS) entry which is preliminary data.</text>
</comment>
<dbReference type="EMBL" id="MTBP01000002">
    <property type="protein sequence ID" value="POM24055.1"/>
    <property type="molecule type" value="Genomic_DNA"/>
</dbReference>
<dbReference type="InterPro" id="IPR016181">
    <property type="entry name" value="Acyl_CoA_acyltransferase"/>
</dbReference>
<dbReference type="AlphaFoldDB" id="A0A2P4UG70"/>
<protein>
    <recommendedName>
        <fullName evidence="1">N-acetyltransferase domain-containing protein</fullName>
    </recommendedName>
</protein>
<accession>A0A2P4UG70</accession>
<dbReference type="Gene3D" id="3.40.630.30">
    <property type="match status" value="1"/>
</dbReference>
<feature type="domain" description="N-acetyltransferase" evidence="1">
    <location>
        <begin position="97"/>
        <end position="165"/>
    </location>
</feature>
<gene>
    <name evidence="2" type="ORF">BTM25_26820</name>
</gene>
<dbReference type="GO" id="GO:0016747">
    <property type="term" value="F:acyltransferase activity, transferring groups other than amino-acyl groups"/>
    <property type="evidence" value="ECO:0007669"/>
    <property type="project" value="InterPro"/>
</dbReference>
<name>A0A2P4UG70_9ACTN</name>
<proteinExistence type="predicted"/>
<sequence>MTRPVVMPLLHFPNASLRSTWLEAMAEHAAVDGRPDADGLGMEDLRTSNADWLQGYCRALNEGTMMRPGTEPLRPSVWWYVTAGRPDTREYLGRVSIRHHAMTHAFGQEGSQIWVSVRPSRRRQGVGAAMLAAALPMIRAQGIIDAVVEIDKANQAGTALAARIGAERVEGHAAERHGRLRYMLLTVGAG</sequence>
<evidence type="ECO:0000313" key="3">
    <source>
        <dbReference type="Proteomes" id="UP000242367"/>
    </source>
</evidence>